<feature type="region of interest" description="Disordered" evidence="10">
    <location>
        <begin position="107"/>
        <end position="185"/>
    </location>
</feature>
<evidence type="ECO:0000313" key="13">
    <source>
        <dbReference type="Proteomes" id="UP000287023"/>
    </source>
</evidence>
<keyword evidence="6 8" id="KW-0472">Membrane</keyword>
<dbReference type="InterPro" id="IPR036765">
    <property type="entry name" value="ZipA_FtsZ-bd_C_sf"/>
</dbReference>
<proteinExistence type="inferred from homology"/>
<accession>A0A3S0WP97</accession>
<feature type="compositionally biased region" description="Basic and acidic residues" evidence="10">
    <location>
        <begin position="266"/>
        <end position="277"/>
    </location>
</feature>
<dbReference type="GO" id="GO:0032153">
    <property type="term" value="C:cell division site"/>
    <property type="evidence" value="ECO:0007669"/>
    <property type="project" value="UniProtKB-UniRule"/>
</dbReference>
<feature type="domain" description="ZipA C-terminal FtsZ-binding" evidence="11">
    <location>
        <begin position="451"/>
        <end position="582"/>
    </location>
</feature>
<keyword evidence="5 8" id="KW-1133">Transmembrane helix</keyword>
<gene>
    <name evidence="8 12" type="primary">zipA</name>
    <name evidence="12" type="ORF">ELY38_01915</name>
</gene>
<dbReference type="OrthoDB" id="7054914at2"/>
<feature type="compositionally biased region" description="Basic and acidic residues" evidence="10">
    <location>
        <begin position="321"/>
        <end position="361"/>
    </location>
</feature>
<keyword evidence="13" id="KW-1185">Reference proteome</keyword>
<dbReference type="PANTHER" id="PTHR38685">
    <property type="entry name" value="CELL DIVISION PROTEIN ZIPA"/>
    <property type="match status" value="1"/>
</dbReference>
<feature type="compositionally biased region" description="Basic and acidic residues" evidence="10">
    <location>
        <begin position="83"/>
        <end position="98"/>
    </location>
</feature>
<evidence type="ECO:0000256" key="3">
    <source>
        <dbReference type="ARBA" id="ARBA00022618"/>
    </source>
</evidence>
<comment type="subcellular location">
    <subcellularLocation>
        <location evidence="8">Cell inner membrane</location>
        <topology evidence="8">Single-pass type I membrane protein</topology>
    </subcellularLocation>
    <text evidence="8">Localizes to the Z ring in an FtsZ-dependent manner.</text>
</comment>
<dbReference type="AlphaFoldDB" id="A0A3S0WP97"/>
<dbReference type="RefSeq" id="WP_127059824.1">
    <property type="nucleotide sequence ID" value="NZ_RZHF01000004.1"/>
</dbReference>
<evidence type="ECO:0000313" key="12">
    <source>
        <dbReference type="EMBL" id="RUR34377.1"/>
    </source>
</evidence>
<dbReference type="SMART" id="SM00771">
    <property type="entry name" value="ZipA_C"/>
    <property type="match status" value="1"/>
</dbReference>
<dbReference type="GO" id="GO:0005886">
    <property type="term" value="C:plasma membrane"/>
    <property type="evidence" value="ECO:0007669"/>
    <property type="project" value="UniProtKB-SubCell"/>
</dbReference>
<feature type="compositionally biased region" description="Low complexity" evidence="10">
    <location>
        <begin position="115"/>
        <end position="133"/>
    </location>
</feature>
<dbReference type="SUPFAM" id="SSF64383">
    <property type="entry name" value="Cell-division protein ZipA, C-terminal domain"/>
    <property type="match status" value="1"/>
</dbReference>
<comment type="function">
    <text evidence="8 9">Essential cell division protein that stabilizes the FtsZ protofilaments by cross-linking them and that serves as a cytoplasmic membrane anchor for the Z ring. Also required for the recruitment to the septal ring of downstream cell division proteins.</text>
</comment>
<dbReference type="Pfam" id="PF04354">
    <property type="entry name" value="ZipA_C"/>
    <property type="match status" value="1"/>
</dbReference>
<evidence type="ECO:0000256" key="4">
    <source>
        <dbReference type="ARBA" id="ARBA00022692"/>
    </source>
</evidence>
<evidence type="ECO:0000256" key="1">
    <source>
        <dbReference type="ARBA" id="ARBA00022475"/>
    </source>
</evidence>
<keyword evidence="1 8" id="KW-1003">Cell membrane</keyword>
<reference evidence="12 13" key="1">
    <citation type="submission" date="2018-12" db="EMBL/GenBank/DDBJ databases">
        <title>three novel Halomonas strain isolated from plants.</title>
        <authorList>
            <person name="Sun C."/>
        </authorList>
    </citation>
    <scope>NUCLEOTIDE SEQUENCE [LARGE SCALE GENOMIC DNA]</scope>
    <source>
        <strain evidence="12 13">JCM 18142</strain>
    </source>
</reference>
<organism evidence="12 13">
    <name type="scientific">Vreelandella nanhaiensis</name>
    <dbReference type="NCBI Taxonomy" id="1258546"/>
    <lineage>
        <taxon>Bacteria</taxon>
        <taxon>Pseudomonadati</taxon>
        <taxon>Pseudomonadota</taxon>
        <taxon>Gammaproteobacteria</taxon>
        <taxon>Oceanospirillales</taxon>
        <taxon>Halomonadaceae</taxon>
        <taxon>Vreelandella</taxon>
    </lineage>
</organism>
<keyword evidence="3 8" id="KW-0132">Cell division</keyword>
<feature type="compositionally biased region" description="Basic and acidic residues" evidence="10">
    <location>
        <begin position="234"/>
        <end position="257"/>
    </location>
</feature>
<evidence type="ECO:0000259" key="11">
    <source>
        <dbReference type="SMART" id="SM00771"/>
    </source>
</evidence>
<evidence type="ECO:0000256" key="5">
    <source>
        <dbReference type="ARBA" id="ARBA00022989"/>
    </source>
</evidence>
<evidence type="ECO:0000256" key="9">
    <source>
        <dbReference type="RuleBase" id="RU003612"/>
    </source>
</evidence>
<dbReference type="Proteomes" id="UP000287023">
    <property type="component" value="Unassembled WGS sequence"/>
</dbReference>
<comment type="similarity">
    <text evidence="8 9">Belongs to the ZipA family.</text>
</comment>
<feature type="region of interest" description="Disordered" evidence="10">
    <location>
        <begin position="79"/>
        <end position="98"/>
    </location>
</feature>
<dbReference type="InterPro" id="IPR011919">
    <property type="entry name" value="Cell_div_ZipA"/>
</dbReference>
<name>A0A3S0WP97_9GAMM</name>
<comment type="caution">
    <text evidence="12">The sequence shown here is derived from an EMBL/GenBank/DDBJ whole genome shotgun (WGS) entry which is preliminary data.</text>
</comment>
<dbReference type="GO" id="GO:0000917">
    <property type="term" value="P:division septum assembly"/>
    <property type="evidence" value="ECO:0007669"/>
    <property type="project" value="TreeGrafter"/>
</dbReference>
<evidence type="ECO:0000256" key="7">
    <source>
        <dbReference type="ARBA" id="ARBA00023306"/>
    </source>
</evidence>
<feature type="region of interest" description="Disordered" evidence="10">
    <location>
        <begin position="225"/>
        <end position="282"/>
    </location>
</feature>
<protein>
    <recommendedName>
        <fullName evidence="8 9">Cell division protein ZipA</fullName>
    </recommendedName>
</protein>
<keyword evidence="4 8" id="KW-0812">Transmembrane</keyword>
<evidence type="ECO:0000256" key="2">
    <source>
        <dbReference type="ARBA" id="ARBA00022519"/>
    </source>
</evidence>
<dbReference type="InterPro" id="IPR007449">
    <property type="entry name" value="ZipA_FtsZ-bd_C"/>
</dbReference>
<evidence type="ECO:0000256" key="6">
    <source>
        <dbReference type="ARBA" id="ARBA00023136"/>
    </source>
</evidence>
<comment type="subunit">
    <text evidence="8">Interacts with FtsZ via their C-terminal domains.</text>
</comment>
<feature type="region of interest" description="Disordered" evidence="10">
    <location>
        <begin position="320"/>
        <end position="361"/>
    </location>
</feature>
<dbReference type="Gene3D" id="3.30.1400.10">
    <property type="entry name" value="ZipA, C-terminal FtsZ-binding domain"/>
    <property type="match status" value="1"/>
</dbReference>
<dbReference type="GO" id="GO:0043093">
    <property type="term" value="P:FtsZ-dependent cytokinesis"/>
    <property type="evidence" value="ECO:0007669"/>
    <property type="project" value="UniProtKB-UniRule"/>
</dbReference>
<dbReference type="EMBL" id="RZHF01000004">
    <property type="protein sequence ID" value="RUR34377.1"/>
    <property type="molecule type" value="Genomic_DNA"/>
</dbReference>
<evidence type="ECO:0000256" key="10">
    <source>
        <dbReference type="SAM" id="MobiDB-lite"/>
    </source>
</evidence>
<sequence>MELREWLIILGLALVSLIVVDGVRRLQRQRRVPRLDQAVKDLPEAKLTELDDEAKEAEINWELPNGGARVVKPADYSGLGKKPKLERQEHPGASRVLSEFRRTFAKAAPKRKAPVEQAPVAQAQPQQAAPAYPSTTATPKPSVRPAPMVEQERREPSFSLADEPASTPEVKAPAASQDRMQQPDIDQPDIEQVSIEQPRTEQASAAPQTTTQGEQAIVEPSISLSSADEAPAAVHKESHVETVATRKEADPVLRAEPEDAVFAKQDSPKRRQLREDTAGEYDELDDDAVDEYRLVDFEGMGRSLKRRLIIRRKEKARKKAEKAQRAEAQAKLKAERKALEAEQRREAKEAAEAEKARLAQEQAEAREAAALAAEAQRAAAARYESAQPEYRYDEPAYADDPYVDDAYADGAYDEAPVSSARDSVVRAHPTLEKALRHDVPGEHAKETLSNADEVIVISVLSRDPEGFDGSKLLDLIMACGLRYSRPMGVFHRFETENADSELQFSMINVVKPGTFPIEEMDEFATPGVTFLMPLPGAVDSSAAFEAMVETAMVVVRHMGGELKDENRSVMTAQTIEFARQRVHDFERRHRLHRHMHAH</sequence>
<dbReference type="NCBIfam" id="TIGR02205">
    <property type="entry name" value="septum_zipA"/>
    <property type="match status" value="1"/>
</dbReference>
<evidence type="ECO:0000256" key="8">
    <source>
        <dbReference type="HAMAP-Rule" id="MF_00509"/>
    </source>
</evidence>
<keyword evidence="7 8" id="KW-0131">Cell cycle</keyword>
<dbReference type="HAMAP" id="MF_00509">
    <property type="entry name" value="ZipA"/>
    <property type="match status" value="1"/>
</dbReference>
<dbReference type="PANTHER" id="PTHR38685:SF1">
    <property type="entry name" value="CELL DIVISION PROTEIN ZIPA"/>
    <property type="match status" value="1"/>
</dbReference>
<keyword evidence="2 8" id="KW-0997">Cell inner membrane</keyword>